<sequence length="515" mass="57959">MRVLLISTNKIRVPRPALPIGLAYISAALKEAGHEVQMLDLLWEARELKAVLEALHTHKPDVVGVGVRNLDNLTFIDPVFFGPMTHKIVQCVRKHSSATVLLGGTGFSVEPQSMFDYARPDYGIAGEGEDSVVQLLDYLQRGVGDLSRISGLCWVDPADGCYRQNPTLGQVNVRALRPDRSLYDPRYFEETVAASTDLSRDTQPAIETLQTKRGCKLHCSYCIIKKTEGRSDRFKEPREVVEEIRAAMQDNPAVREFEVVDATFNYPLDYAMAVCEEMVRTELNVPWYCQLTPNAITPEFVALLERAGCIRVDLGTDSFSDAALEQLMKGFDMAKVAQVDALLRQSRIEFTHCVFLGGPGEGAKELRESVQAPLKYLRPHQIYANLGIRILSGTKLQRLAVKKGIISEDHNMFVPTFYVEPELLEDPETLGYVRDLYLSHKNWYLWWGLKGQDLHERSHQTRQRVLQMHRDYQDVMATQPPLRLRPSVPAPATTLPIRWMAAPTGAGATTPEVQP</sequence>
<dbReference type="SFLD" id="SFLDS00029">
    <property type="entry name" value="Radical_SAM"/>
    <property type="match status" value="1"/>
</dbReference>
<dbReference type="InterPro" id="IPR020612">
    <property type="entry name" value="Methylthiotransferase_CS"/>
</dbReference>
<dbReference type="PROSITE" id="PS51332">
    <property type="entry name" value="B12_BINDING"/>
    <property type="match status" value="1"/>
</dbReference>
<dbReference type="InterPro" id="IPR007197">
    <property type="entry name" value="rSAM"/>
</dbReference>
<dbReference type="Gene3D" id="3.40.50.280">
    <property type="entry name" value="Cobalamin-binding domain"/>
    <property type="match status" value="1"/>
</dbReference>
<protein>
    <submittedName>
        <fullName evidence="9">B12-binding domain-containing radical SAM protein</fullName>
    </submittedName>
</protein>
<dbReference type="InterPro" id="IPR006158">
    <property type="entry name" value="Cobalamin-bd"/>
</dbReference>
<evidence type="ECO:0000256" key="4">
    <source>
        <dbReference type="ARBA" id="ARBA00022723"/>
    </source>
</evidence>
<dbReference type="InterPro" id="IPR023404">
    <property type="entry name" value="rSAM_horseshoe"/>
</dbReference>
<keyword evidence="3" id="KW-0949">S-adenosyl-L-methionine</keyword>
<keyword evidence="6" id="KW-0411">Iron-sulfur</keyword>
<dbReference type="PANTHER" id="PTHR43409:SF16">
    <property type="entry name" value="SLR0320 PROTEIN"/>
    <property type="match status" value="1"/>
</dbReference>
<evidence type="ECO:0000256" key="5">
    <source>
        <dbReference type="ARBA" id="ARBA00023004"/>
    </source>
</evidence>
<accession>A0ABW7FTZ4</accession>
<evidence type="ECO:0000256" key="3">
    <source>
        <dbReference type="ARBA" id="ARBA00022691"/>
    </source>
</evidence>
<proteinExistence type="predicted"/>
<dbReference type="RefSeq" id="WP_394459481.1">
    <property type="nucleotide sequence ID" value="NZ_JBIGHZ010000002.1"/>
</dbReference>
<keyword evidence="5" id="KW-0408">Iron</keyword>
<dbReference type="SUPFAM" id="SSF102114">
    <property type="entry name" value="Radical SAM enzymes"/>
    <property type="match status" value="1"/>
</dbReference>
<dbReference type="CDD" id="cd01335">
    <property type="entry name" value="Radical_SAM"/>
    <property type="match status" value="1"/>
</dbReference>
<evidence type="ECO:0000313" key="10">
    <source>
        <dbReference type="Proteomes" id="UP001606099"/>
    </source>
</evidence>
<dbReference type="Pfam" id="PF02310">
    <property type="entry name" value="B12-binding"/>
    <property type="match status" value="1"/>
</dbReference>
<dbReference type="PROSITE" id="PS51918">
    <property type="entry name" value="RADICAL_SAM"/>
    <property type="match status" value="1"/>
</dbReference>
<dbReference type="SMART" id="SM00729">
    <property type="entry name" value="Elp3"/>
    <property type="match status" value="1"/>
</dbReference>
<reference evidence="9 10" key="1">
    <citation type="submission" date="2024-08" db="EMBL/GenBank/DDBJ databases">
        <authorList>
            <person name="Lu H."/>
        </authorList>
    </citation>
    <scope>NUCLEOTIDE SEQUENCE [LARGE SCALE GENOMIC DNA]</scope>
    <source>
        <strain evidence="9 10">BYS180W</strain>
    </source>
</reference>
<evidence type="ECO:0000256" key="6">
    <source>
        <dbReference type="ARBA" id="ARBA00023014"/>
    </source>
</evidence>
<dbReference type="Gene3D" id="3.80.30.20">
    <property type="entry name" value="tm_1862 like domain"/>
    <property type="match status" value="1"/>
</dbReference>
<feature type="domain" description="B12-binding" evidence="7">
    <location>
        <begin position="1"/>
        <end position="146"/>
    </location>
</feature>
<evidence type="ECO:0000259" key="8">
    <source>
        <dbReference type="PROSITE" id="PS51918"/>
    </source>
</evidence>
<comment type="cofactor">
    <cofactor evidence="1">
        <name>[4Fe-4S] cluster</name>
        <dbReference type="ChEBI" id="CHEBI:49883"/>
    </cofactor>
</comment>
<dbReference type="InterPro" id="IPR034466">
    <property type="entry name" value="Methyltransferase_Class_B"/>
</dbReference>
<evidence type="ECO:0000313" key="9">
    <source>
        <dbReference type="EMBL" id="MFG6447801.1"/>
    </source>
</evidence>
<dbReference type="PANTHER" id="PTHR43409">
    <property type="entry name" value="ANAEROBIC MAGNESIUM-PROTOPORPHYRIN IX MONOMETHYL ESTER CYCLASE-RELATED"/>
    <property type="match status" value="1"/>
</dbReference>
<evidence type="ECO:0000256" key="2">
    <source>
        <dbReference type="ARBA" id="ARBA00022485"/>
    </source>
</evidence>
<dbReference type="InterPro" id="IPR058240">
    <property type="entry name" value="rSAM_sf"/>
</dbReference>
<organism evidence="9 10">
    <name type="scientific">Roseateles rivi</name>
    <dbReference type="NCBI Taxonomy" id="3299028"/>
    <lineage>
        <taxon>Bacteria</taxon>
        <taxon>Pseudomonadati</taxon>
        <taxon>Pseudomonadota</taxon>
        <taxon>Betaproteobacteria</taxon>
        <taxon>Burkholderiales</taxon>
        <taxon>Sphaerotilaceae</taxon>
        <taxon>Roseateles</taxon>
    </lineage>
</organism>
<dbReference type="InterPro" id="IPR006638">
    <property type="entry name" value="Elp3/MiaA/NifB-like_rSAM"/>
</dbReference>
<dbReference type="Proteomes" id="UP001606099">
    <property type="component" value="Unassembled WGS sequence"/>
</dbReference>
<dbReference type="Pfam" id="PF04055">
    <property type="entry name" value="Radical_SAM"/>
    <property type="match status" value="1"/>
</dbReference>
<dbReference type="EMBL" id="JBIGHZ010000002">
    <property type="protein sequence ID" value="MFG6447801.1"/>
    <property type="molecule type" value="Genomic_DNA"/>
</dbReference>
<keyword evidence="2" id="KW-0004">4Fe-4S</keyword>
<dbReference type="InterPro" id="IPR051198">
    <property type="entry name" value="BchE-like"/>
</dbReference>
<gene>
    <name evidence="9" type="ORF">ACG0Z6_06020</name>
</gene>
<keyword evidence="4" id="KW-0479">Metal-binding</keyword>
<comment type="caution">
    <text evidence="9">The sequence shown here is derived from an EMBL/GenBank/DDBJ whole genome shotgun (WGS) entry which is preliminary data.</text>
</comment>
<dbReference type="SFLD" id="SFLDG01082">
    <property type="entry name" value="B12-binding_domain_containing"/>
    <property type="match status" value="1"/>
</dbReference>
<name>A0ABW7FTZ4_9BURK</name>
<evidence type="ECO:0000256" key="1">
    <source>
        <dbReference type="ARBA" id="ARBA00001966"/>
    </source>
</evidence>
<evidence type="ECO:0000259" key="7">
    <source>
        <dbReference type="PROSITE" id="PS51332"/>
    </source>
</evidence>
<feature type="domain" description="Radical SAM core" evidence="8">
    <location>
        <begin position="201"/>
        <end position="406"/>
    </location>
</feature>
<dbReference type="SFLD" id="SFLDG01123">
    <property type="entry name" value="methyltransferase_(Class_B)"/>
    <property type="match status" value="1"/>
</dbReference>
<keyword evidence="10" id="KW-1185">Reference proteome</keyword>
<dbReference type="PROSITE" id="PS01278">
    <property type="entry name" value="MTTASE_RADICAL"/>
    <property type="match status" value="1"/>
</dbReference>